<comment type="similarity">
    <text evidence="1 13 14">Belongs to the ATPase B chain family.</text>
</comment>
<evidence type="ECO:0000256" key="10">
    <source>
        <dbReference type="ARBA" id="ARBA00025198"/>
    </source>
</evidence>
<evidence type="ECO:0000256" key="11">
    <source>
        <dbReference type="ARBA" id="ARBA00025614"/>
    </source>
</evidence>
<dbReference type="EMBL" id="WTYV01000002">
    <property type="protein sequence ID" value="MXO71517.1"/>
    <property type="molecule type" value="Genomic_DNA"/>
</dbReference>
<proteinExistence type="inferred from homology"/>
<evidence type="ECO:0000256" key="1">
    <source>
        <dbReference type="ARBA" id="ARBA00005513"/>
    </source>
</evidence>
<comment type="function">
    <text evidence="10 13">F(1)F(0) ATP synthase produces ATP from ADP in the presence of a proton or sodium gradient. F-type ATPases consist of two structural domains, F(1) containing the extramembraneous catalytic core and F(0) containing the membrane proton channel, linked together by a central stalk and a peripheral stalk. During catalysis, ATP synthesis in the catalytic domain of F(1) is coupled via a rotary mechanism of the central stalk subunits to proton translocation.</text>
</comment>
<feature type="transmembrane region" description="Helical" evidence="13">
    <location>
        <begin position="42"/>
        <end position="60"/>
    </location>
</feature>
<dbReference type="GO" id="GO:0005886">
    <property type="term" value="C:plasma membrane"/>
    <property type="evidence" value="ECO:0007669"/>
    <property type="project" value="UniProtKB-SubCell"/>
</dbReference>
<dbReference type="RefSeq" id="WP_160771422.1">
    <property type="nucleotide sequence ID" value="NZ_WTYV01000002.1"/>
</dbReference>
<sequence>MANSAATAPAPAAMPAEVDHSAHTGTAVEHAPGPELLGLQPFQWVSISMAVLLLIAFGVAKVHKTIAGGLDSKIAQIKQNLDEAKLLRAEAEALRDEYAAKIAGAEKDAEALLANARTEAGNIVTKAEADATATIARREKMASDKIAAAERAAIDDLRAQAAAASAAGAAALIADRHDAAADKALVDQAIAVL</sequence>
<dbReference type="AlphaFoldDB" id="A0A844YZK6"/>
<dbReference type="GO" id="GO:0012505">
    <property type="term" value="C:endomembrane system"/>
    <property type="evidence" value="ECO:0007669"/>
    <property type="project" value="UniProtKB-SubCell"/>
</dbReference>
<protein>
    <recommendedName>
        <fullName evidence="13">ATP synthase subunit b</fullName>
    </recommendedName>
    <alternativeName>
        <fullName evidence="13">ATP synthase F(0) sector subunit b</fullName>
    </alternativeName>
    <alternativeName>
        <fullName evidence="13">ATPase subunit I</fullName>
    </alternativeName>
    <alternativeName>
        <fullName evidence="13">F-type ATPase subunit b</fullName>
        <shortName evidence="13">F-ATPase subunit b</shortName>
    </alternativeName>
</protein>
<keyword evidence="9 13" id="KW-0066">ATP synthesis</keyword>
<keyword evidence="7 13" id="KW-0406">Ion transport</keyword>
<evidence type="ECO:0000256" key="2">
    <source>
        <dbReference type="ARBA" id="ARBA00022448"/>
    </source>
</evidence>
<keyword evidence="2 13" id="KW-0813">Transport</keyword>
<keyword evidence="5 13" id="KW-0375">Hydrogen ion transport</keyword>
<evidence type="ECO:0000256" key="13">
    <source>
        <dbReference type="HAMAP-Rule" id="MF_01398"/>
    </source>
</evidence>
<evidence type="ECO:0000256" key="9">
    <source>
        <dbReference type="ARBA" id="ARBA00023310"/>
    </source>
</evidence>
<evidence type="ECO:0000256" key="15">
    <source>
        <dbReference type="SAM" id="Coils"/>
    </source>
</evidence>
<dbReference type="PANTHER" id="PTHR33445:SF1">
    <property type="entry name" value="ATP SYNTHASE SUBUNIT B"/>
    <property type="match status" value="1"/>
</dbReference>
<dbReference type="InterPro" id="IPR002146">
    <property type="entry name" value="ATP_synth_b/b'su_bac/chlpt"/>
</dbReference>
<dbReference type="OrthoDB" id="7391503at2"/>
<evidence type="ECO:0000256" key="14">
    <source>
        <dbReference type="RuleBase" id="RU003848"/>
    </source>
</evidence>
<evidence type="ECO:0000256" key="5">
    <source>
        <dbReference type="ARBA" id="ARBA00022781"/>
    </source>
</evidence>
<dbReference type="PANTHER" id="PTHR33445">
    <property type="entry name" value="ATP SYNTHASE SUBUNIT B', CHLOROPLASTIC"/>
    <property type="match status" value="1"/>
</dbReference>
<gene>
    <name evidence="13" type="primary">atpF</name>
    <name evidence="16" type="ORF">GRI99_07655</name>
</gene>
<accession>A0A844YZK6</accession>
<comment type="subunit">
    <text evidence="13">F-type ATPases have 2 components, F(1) - the catalytic core - and F(0) - the membrane proton channel. F(1) has five subunits: alpha(3), beta(3), gamma(1), delta(1), epsilon(1). F(0) has three main subunits: a(1), b(2) and c(10-14). The alpha and beta chains form an alternating ring which encloses part of the gamma chain. F(1) is attached to F(0) by a central stalk formed by the gamma and epsilon chains, while a peripheral stalk is formed by the delta and b chains.</text>
</comment>
<dbReference type="GO" id="GO:0045259">
    <property type="term" value="C:proton-transporting ATP synthase complex"/>
    <property type="evidence" value="ECO:0007669"/>
    <property type="project" value="UniProtKB-KW"/>
</dbReference>
<evidence type="ECO:0000313" key="16">
    <source>
        <dbReference type="EMBL" id="MXO71517.1"/>
    </source>
</evidence>
<comment type="subcellular location">
    <subcellularLocation>
        <location evidence="13">Cell membrane</location>
        <topology evidence="13">Single-pass membrane protein</topology>
    </subcellularLocation>
    <subcellularLocation>
        <location evidence="12">Endomembrane system</location>
        <topology evidence="12">Single-pass membrane protein</topology>
    </subcellularLocation>
</comment>
<evidence type="ECO:0000256" key="12">
    <source>
        <dbReference type="ARBA" id="ARBA00037847"/>
    </source>
</evidence>
<keyword evidence="17" id="KW-1185">Reference proteome</keyword>
<keyword evidence="3 13" id="KW-0138">CF(0)</keyword>
<evidence type="ECO:0000256" key="7">
    <source>
        <dbReference type="ARBA" id="ARBA00023065"/>
    </source>
</evidence>
<organism evidence="16 17">
    <name type="scientific">Alteraurantiacibacter buctensis</name>
    <dbReference type="NCBI Taxonomy" id="1503981"/>
    <lineage>
        <taxon>Bacteria</taxon>
        <taxon>Pseudomonadati</taxon>
        <taxon>Pseudomonadota</taxon>
        <taxon>Alphaproteobacteria</taxon>
        <taxon>Sphingomonadales</taxon>
        <taxon>Erythrobacteraceae</taxon>
        <taxon>Alteraurantiacibacter</taxon>
    </lineage>
</organism>
<keyword evidence="4 13" id="KW-0812">Transmembrane</keyword>
<evidence type="ECO:0000256" key="6">
    <source>
        <dbReference type="ARBA" id="ARBA00022989"/>
    </source>
</evidence>
<comment type="function">
    <text evidence="11">Component of the F(0) channel, it forms part of the peripheral stalk, linking F(1) to F(0). The b'-subunit is a diverged and duplicated form of b found in plants and photosynthetic bacteria.</text>
</comment>
<dbReference type="GO" id="GO:0046933">
    <property type="term" value="F:proton-transporting ATP synthase activity, rotational mechanism"/>
    <property type="evidence" value="ECO:0007669"/>
    <property type="project" value="UniProtKB-UniRule"/>
</dbReference>
<dbReference type="Pfam" id="PF00430">
    <property type="entry name" value="ATP-synt_B"/>
    <property type="match status" value="1"/>
</dbReference>
<dbReference type="HAMAP" id="MF_01398">
    <property type="entry name" value="ATP_synth_b_bprime"/>
    <property type="match status" value="1"/>
</dbReference>
<dbReference type="Proteomes" id="UP000466966">
    <property type="component" value="Unassembled WGS sequence"/>
</dbReference>
<feature type="coiled-coil region" evidence="15">
    <location>
        <begin position="74"/>
        <end position="115"/>
    </location>
</feature>
<evidence type="ECO:0000256" key="4">
    <source>
        <dbReference type="ARBA" id="ARBA00022692"/>
    </source>
</evidence>
<keyword evidence="13" id="KW-1003">Cell membrane</keyword>
<keyword evidence="6 13" id="KW-1133">Transmembrane helix</keyword>
<name>A0A844YZK6_9SPHN</name>
<evidence type="ECO:0000256" key="3">
    <source>
        <dbReference type="ARBA" id="ARBA00022547"/>
    </source>
</evidence>
<dbReference type="InterPro" id="IPR050059">
    <property type="entry name" value="ATP_synthase_B_chain"/>
</dbReference>
<evidence type="ECO:0000313" key="17">
    <source>
        <dbReference type="Proteomes" id="UP000466966"/>
    </source>
</evidence>
<dbReference type="CDD" id="cd06503">
    <property type="entry name" value="ATP-synt_Fo_b"/>
    <property type="match status" value="1"/>
</dbReference>
<keyword evidence="8 13" id="KW-0472">Membrane</keyword>
<comment type="caution">
    <text evidence="16">The sequence shown here is derived from an EMBL/GenBank/DDBJ whole genome shotgun (WGS) entry which is preliminary data.</text>
</comment>
<keyword evidence="15" id="KW-0175">Coiled coil</keyword>
<reference evidence="16 17" key="1">
    <citation type="submission" date="2019-12" db="EMBL/GenBank/DDBJ databases">
        <title>Genomic-based taxomic classification of the family Erythrobacteraceae.</title>
        <authorList>
            <person name="Xu L."/>
        </authorList>
    </citation>
    <scope>NUCLEOTIDE SEQUENCE [LARGE SCALE GENOMIC DNA]</scope>
    <source>
        <strain evidence="16 17">M0322</strain>
    </source>
</reference>
<evidence type="ECO:0000256" key="8">
    <source>
        <dbReference type="ARBA" id="ARBA00023136"/>
    </source>
</evidence>
<dbReference type="GO" id="GO:0046961">
    <property type="term" value="F:proton-transporting ATPase activity, rotational mechanism"/>
    <property type="evidence" value="ECO:0007669"/>
    <property type="project" value="TreeGrafter"/>
</dbReference>